<dbReference type="GO" id="GO:0005634">
    <property type="term" value="C:nucleus"/>
    <property type="evidence" value="ECO:0007669"/>
    <property type="project" value="UniProtKB-SubCell"/>
</dbReference>
<dbReference type="FunFam" id="3.30.160.60:FF:000322">
    <property type="entry name" value="GDNF-inducible zinc finger protein 1"/>
    <property type="match status" value="1"/>
</dbReference>
<evidence type="ECO:0000256" key="10">
    <source>
        <dbReference type="PROSITE-ProRule" id="PRU00042"/>
    </source>
</evidence>
<dbReference type="InterPro" id="IPR012934">
    <property type="entry name" value="Znf_AD"/>
</dbReference>
<dbReference type="PROSITE" id="PS51915">
    <property type="entry name" value="ZAD"/>
    <property type="match status" value="1"/>
</dbReference>
<evidence type="ECO:0000256" key="4">
    <source>
        <dbReference type="ARBA" id="ARBA00022771"/>
    </source>
</evidence>
<feature type="domain" description="C2H2-type" evidence="12">
    <location>
        <begin position="364"/>
        <end position="392"/>
    </location>
</feature>
<dbReference type="Proteomes" id="UP001562425">
    <property type="component" value="Unassembled WGS sequence"/>
</dbReference>
<dbReference type="AlphaFoldDB" id="A0ABD1DDI9"/>
<keyword evidence="3" id="KW-0677">Repeat</keyword>
<dbReference type="PANTHER" id="PTHR24390">
    <property type="entry name" value="ZINC FINGER PROTEIN"/>
    <property type="match status" value="1"/>
</dbReference>
<keyword evidence="15" id="KW-1185">Reference proteome</keyword>
<feature type="domain" description="ZAD" evidence="13">
    <location>
        <begin position="8"/>
        <end position="97"/>
    </location>
</feature>
<feature type="domain" description="C2H2-type" evidence="12">
    <location>
        <begin position="279"/>
        <end position="307"/>
    </location>
</feature>
<dbReference type="PANTHER" id="PTHR24390:SF159">
    <property type="entry name" value="GROWTH FACTOR INDEPENDENT 1 TRANSCRIPTIONAL REPRESSOR"/>
    <property type="match status" value="1"/>
</dbReference>
<protein>
    <submittedName>
        <fullName evidence="14">Uncharacterized protein</fullName>
    </submittedName>
</protein>
<proteinExistence type="predicted"/>
<dbReference type="Gene3D" id="3.30.160.60">
    <property type="entry name" value="Classic Zinc Finger"/>
    <property type="match status" value="5"/>
</dbReference>
<dbReference type="PROSITE" id="PS00028">
    <property type="entry name" value="ZINC_FINGER_C2H2_1"/>
    <property type="match status" value="6"/>
</dbReference>
<evidence type="ECO:0000313" key="14">
    <source>
        <dbReference type="EMBL" id="KAL1397733.1"/>
    </source>
</evidence>
<keyword evidence="2 11" id="KW-0479">Metal-binding</keyword>
<sequence length="489" mass="56285">MEFSVTPDHCRVCLKRTPTGKYLHDKFALELPSTAGTAESRSYLDVYQLVVEVSAVSPTPSATFFPQRICDNCEAQLLVAYEFRRKSVRSERVLQNILNFYEDDRVSGAGEILESKVEPVVEEPSVDCSESVAVLEDTKESVVEALEGTTEKEVGAELNFQQFEHDYEIVTDGGLDPLDQEEEIGYIIEEEFMDDGEESESNEEDEFYEVQLAESKTKTSPCPDCGKLVSARYLDKHREVHKDKCDRVKPFDCDQCQARFTLKENLLKHKRIHSNEKKYSCPYCQEQFLHWASRRYHIDSRHTGEKRFACEYCGAKFRNSSHYTVHLRRHKGLTPFPCHLCDRSFITGNSLKLHLASHSDLKNFSCEICQKTYKTAKSLRIHKQTAHEREKNYICPVCSRAYSQNHVLKTHLLRHHPHYEPPPPGTVINARAVRKMNEQLAAIGCITPLHPLQPWLVPPGKVHLVADLLQFSCRTTRAVPTDKRFFMRR</sequence>
<feature type="domain" description="C2H2-type" evidence="12">
    <location>
        <begin position="393"/>
        <end position="421"/>
    </location>
</feature>
<dbReference type="InterPro" id="IPR036236">
    <property type="entry name" value="Znf_C2H2_sf"/>
</dbReference>
<keyword evidence="7" id="KW-0238">DNA-binding</keyword>
<keyword evidence="6" id="KW-0805">Transcription regulation</keyword>
<accession>A0ABD1DDI9</accession>
<keyword evidence="9" id="KW-0539">Nucleus</keyword>
<evidence type="ECO:0000256" key="3">
    <source>
        <dbReference type="ARBA" id="ARBA00022737"/>
    </source>
</evidence>
<feature type="binding site" evidence="11">
    <location>
        <position position="73"/>
    </location>
    <ligand>
        <name>Zn(2+)</name>
        <dbReference type="ChEBI" id="CHEBI:29105"/>
    </ligand>
</feature>
<evidence type="ECO:0000256" key="6">
    <source>
        <dbReference type="ARBA" id="ARBA00023015"/>
    </source>
</evidence>
<dbReference type="SMART" id="SM00868">
    <property type="entry name" value="zf-AD"/>
    <property type="match status" value="1"/>
</dbReference>
<keyword evidence="4 10" id="KW-0863">Zinc-finger</keyword>
<feature type="binding site" evidence="11">
    <location>
        <position position="10"/>
    </location>
    <ligand>
        <name>Zn(2+)</name>
        <dbReference type="ChEBI" id="CHEBI:29105"/>
    </ligand>
</feature>
<keyword evidence="8" id="KW-0804">Transcription</keyword>
<comment type="caution">
    <text evidence="14">The sequence shown here is derived from an EMBL/GenBank/DDBJ whole genome shotgun (WGS) entry which is preliminary data.</text>
</comment>
<dbReference type="GO" id="GO:0008270">
    <property type="term" value="F:zinc ion binding"/>
    <property type="evidence" value="ECO:0007669"/>
    <property type="project" value="UniProtKB-UniRule"/>
</dbReference>
<feature type="binding site" evidence="11">
    <location>
        <position position="13"/>
    </location>
    <ligand>
        <name>Zn(2+)</name>
        <dbReference type="ChEBI" id="CHEBI:29105"/>
    </ligand>
</feature>
<evidence type="ECO:0000256" key="5">
    <source>
        <dbReference type="ARBA" id="ARBA00022833"/>
    </source>
</evidence>
<keyword evidence="5 11" id="KW-0862">Zinc</keyword>
<evidence type="ECO:0000256" key="11">
    <source>
        <dbReference type="PROSITE-ProRule" id="PRU01263"/>
    </source>
</evidence>
<feature type="domain" description="C2H2-type" evidence="12">
    <location>
        <begin position="251"/>
        <end position="278"/>
    </location>
</feature>
<evidence type="ECO:0000256" key="7">
    <source>
        <dbReference type="ARBA" id="ARBA00023125"/>
    </source>
</evidence>
<evidence type="ECO:0000256" key="2">
    <source>
        <dbReference type="ARBA" id="ARBA00022723"/>
    </source>
</evidence>
<dbReference type="Pfam" id="PF00096">
    <property type="entry name" value="zf-C2H2"/>
    <property type="match status" value="5"/>
</dbReference>
<feature type="domain" description="C2H2-type" evidence="12">
    <location>
        <begin position="336"/>
        <end position="363"/>
    </location>
</feature>
<dbReference type="SUPFAM" id="SSF57716">
    <property type="entry name" value="Glucocorticoid receptor-like (DNA-binding domain)"/>
    <property type="match status" value="1"/>
</dbReference>
<comment type="subcellular location">
    <subcellularLocation>
        <location evidence="1">Nucleus</location>
    </subcellularLocation>
</comment>
<dbReference type="FunFam" id="3.30.160.60:FF:000100">
    <property type="entry name" value="Zinc finger 45-like"/>
    <property type="match status" value="1"/>
</dbReference>
<feature type="binding site" evidence="11">
    <location>
        <position position="70"/>
    </location>
    <ligand>
        <name>Zn(2+)</name>
        <dbReference type="ChEBI" id="CHEBI:29105"/>
    </ligand>
</feature>
<evidence type="ECO:0000256" key="8">
    <source>
        <dbReference type="ARBA" id="ARBA00023163"/>
    </source>
</evidence>
<organism evidence="14 15">
    <name type="scientific">Culex pipiens pipiens</name>
    <name type="common">Northern house mosquito</name>
    <dbReference type="NCBI Taxonomy" id="38569"/>
    <lineage>
        <taxon>Eukaryota</taxon>
        <taxon>Metazoa</taxon>
        <taxon>Ecdysozoa</taxon>
        <taxon>Arthropoda</taxon>
        <taxon>Hexapoda</taxon>
        <taxon>Insecta</taxon>
        <taxon>Pterygota</taxon>
        <taxon>Neoptera</taxon>
        <taxon>Endopterygota</taxon>
        <taxon>Diptera</taxon>
        <taxon>Nematocera</taxon>
        <taxon>Culicoidea</taxon>
        <taxon>Culicidae</taxon>
        <taxon>Culicinae</taxon>
        <taxon>Culicini</taxon>
        <taxon>Culex</taxon>
        <taxon>Culex</taxon>
    </lineage>
</organism>
<dbReference type="EMBL" id="JBEHCU010006171">
    <property type="protein sequence ID" value="KAL1397733.1"/>
    <property type="molecule type" value="Genomic_DNA"/>
</dbReference>
<evidence type="ECO:0000259" key="12">
    <source>
        <dbReference type="PROSITE" id="PS50157"/>
    </source>
</evidence>
<dbReference type="PROSITE" id="PS50157">
    <property type="entry name" value="ZINC_FINGER_C2H2_2"/>
    <property type="match status" value="6"/>
</dbReference>
<reference evidence="14 15" key="1">
    <citation type="submission" date="2024-05" db="EMBL/GenBank/DDBJ databases">
        <title>Culex pipiens pipiens assembly and annotation.</title>
        <authorList>
            <person name="Alout H."/>
            <person name="Durand T."/>
        </authorList>
    </citation>
    <scope>NUCLEOTIDE SEQUENCE [LARGE SCALE GENOMIC DNA]</scope>
    <source>
        <strain evidence="14">HA-2024</strain>
        <tissue evidence="14">Whole body</tissue>
    </source>
</reference>
<dbReference type="SUPFAM" id="SSF57667">
    <property type="entry name" value="beta-beta-alpha zinc fingers"/>
    <property type="match status" value="3"/>
</dbReference>
<evidence type="ECO:0000256" key="1">
    <source>
        <dbReference type="ARBA" id="ARBA00004123"/>
    </source>
</evidence>
<feature type="domain" description="C2H2-type" evidence="12">
    <location>
        <begin position="308"/>
        <end position="335"/>
    </location>
</feature>
<dbReference type="InterPro" id="IPR013087">
    <property type="entry name" value="Znf_C2H2_type"/>
</dbReference>
<gene>
    <name evidence="14" type="ORF">pipiens_009526</name>
</gene>
<dbReference type="SMART" id="SM00355">
    <property type="entry name" value="ZnF_C2H2"/>
    <property type="match status" value="7"/>
</dbReference>
<evidence type="ECO:0000256" key="9">
    <source>
        <dbReference type="ARBA" id="ARBA00023242"/>
    </source>
</evidence>
<dbReference type="GO" id="GO:0003677">
    <property type="term" value="F:DNA binding"/>
    <property type="evidence" value="ECO:0007669"/>
    <property type="project" value="UniProtKB-KW"/>
</dbReference>
<evidence type="ECO:0000259" key="13">
    <source>
        <dbReference type="PROSITE" id="PS51915"/>
    </source>
</evidence>
<name>A0ABD1DDI9_CULPP</name>
<evidence type="ECO:0000313" key="15">
    <source>
        <dbReference type="Proteomes" id="UP001562425"/>
    </source>
</evidence>